<keyword evidence="2" id="KW-1185">Reference proteome</keyword>
<name>A0A2V5IZ53_9EURO</name>
<dbReference type="EMBL" id="KZ825528">
    <property type="protein sequence ID" value="PYI29647.1"/>
    <property type="molecule type" value="Genomic_DNA"/>
</dbReference>
<dbReference type="AlphaFoldDB" id="A0A2V5IZ53"/>
<proteinExistence type="predicted"/>
<protein>
    <submittedName>
        <fullName evidence="1">Uncharacterized protein</fullName>
    </submittedName>
</protein>
<evidence type="ECO:0000313" key="1">
    <source>
        <dbReference type="EMBL" id="PYI29647.1"/>
    </source>
</evidence>
<sequence length="152" mass="17247">MALRRHVILWFLRDEWYVCKRVRTVPDFKGLLKIDSRSRAHKWSMIRHPGKPILISQSMEVRGILRCQTRTVSAWDSAPSLLSLVRQIRRDLSVGTQRGEGAAFQADCGIVDVERCGYALAQLAGGGEATWKSKISHLQIERDQRAGPLVRP</sequence>
<evidence type="ECO:0000313" key="2">
    <source>
        <dbReference type="Proteomes" id="UP000248817"/>
    </source>
</evidence>
<reference evidence="1 2" key="1">
    <citation type="submission" date="2018-02" db="EMBL/GenBank/DDBJ databases">
        <title>The genomes of Aspergillus section Nigri reveals drivers in fungal speciation.</title>
        <authorList>
            <consortium name="DOE Joint Genome Institute"/>
            <person name="Vesth T.C."/>
            <person name="Nybo J."/>
            <person name="Theobald S."/>
            <person name="Brandl J."/>
            <person name="Frisvad J.C."/>
            <person name="Nielsen K.F."/>
            <person name="Lyhne E.K."/>
            <person name="Kogle M.E."/>
            <person name="Kuo A."/>
            <person name="Riley R."/>
            <person name="Clum A."/>
            <person name="Nolan M."/>
            <person name="Lipzen A."/>
            <person name="Salamov A."/>
            <person name="Henrissat B."/>
            <person name="Wiebenga A."/>
            <person name="De vries R.P."/>
            <person name="Grigoriev I.V."/>
            <person name="Mortensen U.H."/>
            <person name="Andersen M.R."/>
            <person name="Baker S.E."/>
        </authorList>
    </citation>
    <scope>NUCLEOTIDE SEQUENCE [LARGE SCALE GENOMIC DNA]</scope>
    <source>
        <strain evidence="1 2">CBS 114.80</strain>
    </source>
</reference>
<dbReference type="Proteomes" id="UP000248817">
    <property type="component" value="Unassembled WGS sequence"/>
</dbReference>
<organism evidence="1 2">
    <name type="scientific">Aspergillus indologenus CBS 114.80</name>
    <dbReference type="NCBI Taxonomy" id="1450541"/>
    <lineage>
        <taxon>Eukaryota</taxon>
        <taxon>Fungi</taxon>
        <taxon>Dikarya</taxon>
        <taxon>Ascomycota</taxon>
        <taxon>Pezizomycotina</taxon>
        <taxon>Eurotiomycetes</taxon>
        <taxon>Eurotiomycetidae</taxon>
        <taxon>Eurotiales</taxon>
        <taxon>Aspergillaceae</taxon>
        <taxon>Aspergillus</taxon>
        <taxon>Aspergillus subgen. Circumdati</taxon>
    </lineage>
</organism>
<accession>A0A2V5IZ53</accession>
<gene>
    <name evidence="1" type="ORF">BP00DRAFT_227887</name>
</gene>